<dbReference type="PANTHER" id="PTHR14095:SF0">
    <property type="entry name" value="MIP22305P"/>
    <property type="match status" value="1"/>
</dbReference>
<keyword evidence="2" id="KW-0106">Calcium</keyword>
<dbReference type="Proteomes" id="UP000320333">
    <property type="component" value="Unassembled WGS sequence"/>
</dbReference>
<comment type="caution">
    <text evidence="5">The sequence shown here is derived from an EMBL/GenBank/DDBJ whole genome shotgun (WGS) entry which is preliminary data.</text>
</comment>
<feature type="compositionally biased region" description="Polar residues" evidence="3">
    <location>
        <begin position="288"/>
        <end position="299"/>
    </location>
</feature>
<feature type="domain" description="EF-hand" evidence="4">
    <location>
        <begin position="957"/>
        <end position="992"/>
    </location>
</feature>
<dbReference type="InterPro" id="IPR002048">
    <property type="entry name" value="EF_hand_dom"/>
</dbReference>
<feature type="compositionally biased region" description="Basic and acidic residues" evidence="3">
    <location>
        <begin position="31"/>
        <end position="46"/>
    </location>
</feature>
<accession>A0A507ERB0</accession>
<sequence length="1094" mass="120621">MKKWFKGWSSPSPSASPTPSNRASDASPDLFLEHDTDKDHHDHETDIESDPNSLLNAFAVRTRSAPLKQLFRIVAGRSGTPASDTSESRDAERDHERDSERDGAKENAFDRHAYTLDAVEIDIVTPVDVHAETTMTHNESFLSLTDDDAVISTVSIDPIQMEAIPQPEYAAPHQHSLPRSRTASPSELEYKRPINPVQLRRASMPANTSYSYSESASVAASATTSFIVRTTSDFISPIATVIRRHSLMGVHPSSSPISTMPHTSSNNAAFSDAALSNPTNTADDDTLVDSTAIQTSPTSLKRIPSPSLVSPETPTPEEAHSKSPSPEPTPLSPIHAANSVLQDVVLEHIISSTESGTETASAGQISDSIQEYFAGNANEVSEVTDKDDSASSDSVSETGIVLQDTTIDFLIPAQSFDHNSTSSEENSAVEKMDVSLAEEAPVYVVVETETVTTTTVIESVSSIPKSEERFKQDTIVETVEIQTVEVTLDVSPVEEEEAAIESIARAAEPSTSDESAFPVEESLVSRNVGSDKNSVTLETVIPSALSISVSTLVSQSSELFSPLSDEEYKTPVAEIGPSFDLGPFARLKEADSSQQSKIADSLEEDDDDDLVVRPATESDIELKSDTASVQTKSDKIAAALQALNSRLTYRTLVGPAEKEKLANYVLDLARPIFFPLLSAGSVETIVSSEAPVSSQKSLALSRDEFEAVTVCCRLPRNLTYALHRKVVALNVEDGGRDDGLVSWREFEAFVEGLYRRFNPDMEALVFEILRTSKTEKVLVPEDFKIFVEDVLENNSAFAFLASSPDFQARFTETVIVRLFYSNHFHGRNRMTIRDFRTSDIYKVISDIEGATNSLGLNIPAPFSYKDFYVIYCAFWELDKDHDMYLTLHDLERYSDRGLSHAALARVIECYGKVPVIPEDAPVENDETNTVVMLAQNRIKCFGFKEFVAFIMAVEDKTSVPGLYYWFRVLDIDEDGLVSLLEIETFWEHQYAKVPEQYTVYDFFSLIIDLIRPAGSSITLLDLKRNAKAAGLFLDFLLDSRRHVENLRRSADVSFRLNDEVWVLEEDEADAVSPGDGQSDAVSMTSSVQRRVRLE</sequence>
<dbReference type="SUPFAM" id="SSF47473">
    <property type="entry name" value="EF-hand"/>
    <property type="match status" value="1"/>
</dbReference>
<protein>
    <recommendedName>
        <fullName evidence="4">EF-hand domain-containing protein</fullName>
    </recommendedName>
</protein>
<feature type="compositionally biased region" description="Basic and acidic residues" evidence="3">
    <location>
        <begin position="86"/>
        <end position="109"/>
    </location>
</feature>
<dbReference type="GO" id="GO:0000159">
    <property type="term" value="C:protein phosphatase type 2A complex"/>
    <property type="evidence" value="ECO:0007669"/>
    <property type="project" value="TreeGrafter"/>
</dbReference>
<evidence type="ECO:0000256" key="2">
    <source>
        <dbReference type="ARBA" id="ARBA00022837"/>
    </source>
</evidence>
<keyword evidence="1" id="KW-0479">Metal-binding</keyword>
<dbReference type="Gene3D" id="1.10.238.220">
    <property type="match status" value="1"/>
</dbReference>
<evidence type="ECO:0000313" key="6">
    <source>
        <dbReference type="Proteomes" id="UP000320333"/>
    </source>
</evidence>
<feature type="region of interest" description="Disordered" evidence="3">
    <location>
        <begin position="169"/>
        <end position="189"/>
    </location>
</feature>
<name>A0A507ERB0_9FUNG</name>
<dbReference type="InterPro" id="IPR018247">
    <property type="entry name" value="EF_Hand_1_Ca_BS"/>
</dbReference>
<feature type="region of interest" description="Disordered" evidence="3">
    <location>
        <begin position="1068"/>
        <end position="1094"/>
    </location>
</feature>
<dbReference type="EMBL" id="QEAP01000468">
    <property type="protein sequence ID" value="TPX65887.1"/>
    <property type="molecule type" value="Genomic_DNA"/>
</dbReference>
<dbReference type="Gene3D" id="1.10.238.10">
    <property type="entry name" value="EF-hand"/>
    <property type="match status" value="1"/>
</dbReference>
<reference evidence="5 6" key="1">
    <citation type="journal article" date="2019" name="Sci. Rep.">
        <title>Comparative genomics of chytrid fungi reveal insights into the obligate biotrophic and pathogenic lifestyle of Synchytrium endobioticum.</title>
        <authorList>
            <person name="van de Vossenberg B.T.L.H."/>
            <person name="Warris S."/>
            <person name="Nguyen H.D.T."/>
            <person name="van Gent-Pelzer M.P.E."/>
            <person name="Joly D.L."/>
            <person name="van de Geest H.C."/>
            <person name="Bonants P.J.M."/>
            <person name="Smith D.S."/>
            <person name="Levesque C.A."/>
            <person name="van der Lee T.A.J."/>
        </authorList>
    </citation>
    <scope>NUCLEOTIDE SEQUENCE [LARGE SCALE GENOMIC DNA]</scope>
    <source>
        <strain evidence="5 6">CBS 675.73</strain>
    </source>
</reference>
<evidence type="ECO:0000256" key="3">
    <source>
        <dbReference type="SAM" id="MobiDB-lite"/>
    </source>
</evidence>
<feature type="compositionally biased region" description="Polar residues" evidence="3">
    <location>
        <begin position="252"/>
        <end position="281"/>
    </location>
</feature>
<feature type="region of interest" description="Disordered" evidence="3">
    <location>
        <begin position="1"/>
        <end position="52"/>
    </location>
</feature>
<evidence type="ECO:0000259" key="4">
    <source>
        <dbReference type="PROSITE" id="PS50222"/>
    </source>
</evidence>
<dbReference type="PANTHER" id="PTHR14095">
    <property type="entry name" value="PHOSPHATASE 2A REGULATORY SUBUNIT-RELATED"/>
    <property type="match status" value="1"/>
</dbReference>
<dbReference type="STRING" id="246404.A0A507ERB0"/>
<dbReference type="GO" id="GO:0019888">
    <property type="term" value="F:protein phosphatase regulator activity"/>
    <property type="evidence" value="ECO:0007669"/>
    <property type="project" value="TreeGrafter"/>
</dbReference>
<feature type="region of interest" description="Disordered" evidence="3">
    <location>
        <begin position="251"/>
        <end position="334"/>
    </location>
</feature>
<feature type="compositionally biased region" description="Low complexity" evidence="3">
    <location>
        <begin position="9"/>
        <end position="20"/>
    </location>
</feature>
<feature type="compositionally biased region" description="Polar residues" evidence="3">
    <location>
        <begin position="1079"/>
        <end position="1088"/>
    </location>
</feature>
<dbReference type="PROSITE" id="PS00018">
    <property type="entry name" value="EF_HAND_1"/>
    <property type="match status" value="1"/>
</dbReference>
<gene>
    <name evidence="5" type="ORF">CcCBS67573_g08004</name>
</gene>
<evidence type="ECO:0000256" key="1">
    <source>
        <dbReference type="ARBA" id="ARBA00022723"/>
    </source>
</evidence>
<dbReference type="InterPro" id="IPR011992">
    <property type="entry name" value="EF-hand-dom_pair"/>
</dbReference>
<dbReference type="AlphaFoldDB" id="A0A507ERB0"/>
<dbReference type="OrthoDB" id="5586at2759"/>
<dbReference type="InterPro" id="IPR041534">
    <property type="entry name" value="EF-hand_13"/>
</dbReference>
<dbReference type="GO" id="GO:0005509">
    <property type="term" value="F:calcium ion binding"/>
    <property type="evidence" value="ECO:0007669"/>
    <property type="project" value="InterPro"/>
</dbReference>
<dbReference type="Pfam" id="PF17958">
    <property type="entry name" value="EF-hand_13"/>
    <property type="match status" value="1"/>
</dbReference>
<proteinExistence type="predicted"/>
<keyword evidence="6" id="KW-1185">Reference proteome</keyword>
<feature type="region of interest" description="Disordered" evidence="3">
    <location>
        <begin position="76"/>
        <end position="109"/>
    </location>
</feature>
<organism evidence="5 6">
    <name type="scientific">Chytriomyces confervae</name>
    <dbReference type="NCBI Taxonomy" id="246404"/>
    <lineage>
        <taxon>Eukaryota</taxon>
        <taxon>Fungi</taxon>
        <taxon>Fungi incertae sedis</taxon>
        <taxon>Chytridiomycota</taxon>
        <taxon>Chytridiomycota incertae sedis</taxon>
        <taxon>Chytridiomycetes</taxon>
        <taxon>Chytridiales</taxon>
        <taxon>Chytriomycetaceae</taxon>
        <taxon>Chytriomyces</taxon>
    </lineage>
</organism>
<evidence type="ECO:0000313" key="5">
    <source>
        <dbReference type="EMBL" id="TPX65887.1"/>
    </source>
</evidence>
<dbReference type="PROSITE" id="PS50222">
    <property type="entry name" value="EF_HAND_2"/>
    <property type="match status" value="1"/>
</dbReference>